<dbReference type="InterPro" id="IPR017853">
    <property type="entry name" value="GH"/>
</dbReference>
<feature type="domain" description="Glycoside hydrolase family 42 N-terminal" evidence="4">
    <location>
        <begin position="560"/>
        <end position="694"/>
    </location>
</feature>
<dbReference type="GeneID" id="78294404"/>
<dbReference type="Pfam" id="PF02449">
    <property type="entry name" value="Glyco_hydro_42"/>
    <property type="match status" value="1"/>
</dbReference>
<accession>A0A2U1B8A1</accession>
<dbReference type="InterPro" id="IPR013529">
    <property type="entry name" value="Glyco_hydro_42_N"/>
</dbReference>
<dbReference type="Gene3D" id="3.20.20.80">
    <property type="entry name" value="Glycosidases"/>
    <property type="match status" value="1"/>
</dbReference>
<sequence>MSVTRIAAALLLCGICSAAGLTVDTQVSEKAAYLRGKKVYPEYLLDMSSAADWARIGSTGGHRLRVSEVDAPGRPGQRALMFSVKIDKKNPKAPGWVAWQSMLSPELNIVGADEIEFEIYPLQKFPFGVVARFGTSKGFGQLPCSWSDVVKNLEPNRWHTVRIPVKKSRKSVDSLRFDFNARADAVPHQQELSMIIGAIRFLPAPHPATAEWSTRMKTGAPLENGFLINPHSLEMADDADLEYNIELAVERTVEATLELRCGDKSFTQPVTLGTPYTTLRIRIPRFAEQFAPGDYRLETTIRDAAGKVIAQNAEPMPLTLFSAAAMDKQRRQLLTRLGTLTGELGSLRESGVAAQLPEVTRTTAELFLNHFIPDDFNRQKEFGIALAELADVERLLDTLEAELAAYRAGTLREPPLAPYDPAAPLAVRDGVITQHGKPILLIGPLTGMPALDWSEYAAKLGFNSLVVETDMDRWLNFDAKKNMELKTHPDLIHGAPRSFRGEAARLNYYLERSHANKLAANLLLSSHYCKHIPGDLKNARSPYAGHNNFDWNVLAPEAKEAFRRMYGNILPFLLEKPHLVSLGTANEPSYTVKSGSKEFERGFIGRLQEKYQTAAALNRAWGTRYAAVGDVTLRDALSPQAPPQARVDWAEYLSREVSLFYGFLKDRLLDALPGKQVWVKLMGNLGYEMLDEADNIALGQNVAGSDSANELWLDHLRSLFPGYPVTNHEWHFIRAEHTSDAPFLAMRMFQGVSRGLQSGNIWRGQRAQWDSKGYGHAESFSRYPVALNAIGRTSLKLRMLYPVLVRFRQLDGGAVRLYYDKNDQLLREKEYPALLNAAYDRLRINPSGVRFLYPQTVTPENLAKVKLVAAGSIRHIPAETARTFAAWVAGGGTLYLQAPGEWSDYSGGKLDLPAGFRKAVTAAGVARYGKGTVVTVPGWEGDAALMSGPVAWSGSTPNREVECRLPAAPDGTPQYLSIVNLKGKVQKVRLRDGRTPLRITGKDLWNHADAALDGEFELAPFEVRLIEVARP</sequence>
<feature type="signal peptide" evidence="3">
    <location>
        <begin position="1"/>
        <end position="18"/>
    </location>
</feature>
<evidence type="ECO:0000313" key="6">
    <source>
        <dbReference type="Proteomes" id="UP000245959"/>
    </source>
</evidence>
<comment type="caution">
    <text evidence="5">The sequence shown here is derived from an EMBL/GenBank/DDBJ whole genome shotgun (WGS) entry which is preliminary data.</text>
</comment>
<gene>
    <name evidence="5" type="ORF">C8D82_10586</name>
</gene>
<keyword evidence="6" id="KW-1185">Reference proteome</keyword>
<dbReference type="RefSeq" id="WP_165832826.1">
    <property type="nucleotide sequence ID" value="NZ_CABMMC010000142.1"/>
</dbReference>
<dbReference type="AlphaFoldDB" id="A0A2U1B8A1"/>
<reference evidence="5 6" key="1">
    <citation type="submission" date="2018-04" db="EMBL/GenBank/DDBJ databases">
        <title>Genomic Encyclopedia of Type Strains, Phase IV (KMG-IV): sequencing the most valuable type-strain genomes for metagenomic binning, comparative biology and taxonomic classification.</title>
        <authorList>
            <person name="Goeker M."/>
        </authorList>
    </citation>
    <scope>NUCLEOTIDE SEQUENCE [LARGE SCALE GENOMIC DNA]</scope>
    <source>
        <strain evidence="5 6">DSM 14823</strain>
    </source>
</reference>
<proteinExistence type="predicted"/>
<feature type="chain" id="PRO_5015396236" evidence="3">
    <location>
        <begin position="19"/>
        <end position="1031"/>
    </location>
</feature>
<evidence type="ECO:0000259" key="4">
    <source>
        <dbReference type="Pfam" id="PF02449"/>
    </source>
</evidence>
<dbReference type="SUPFAM" id="SSF51445">
    <property type="entry name" value="(Trans)glycosidases"/>
    <property type="match status" value="1"/>
</dbReference>
<dbReference type="Proteomes" id="UP000245959">
    <property type="component" value="Unassembled WGS sequence"/>
</dbReference>
<evidence type="ECO:0000313" key="5">
    <source>
        <dbReference type="EMBL" id="PVY44757.1"/>
    </source>
</evidence>
<evidence type="ECO:0000256" key="1">
    <source>
        <dbReference type="ARBA" id="ARBA00022801"/>
    </source>
</evidence>
<dbReference type="EMBL" id="QEKH01000005">
    <property type="protein sequence ID" value="PVY44757.1"/>
    <property type="molecule type" value="Genomic_DNA"/>
</dbReference>
<dbReference type="GO" id="GO:0004565">
    <property type="term" value="F:beta-galactosidase activity"/>
    <property type="evidence" value="ECO:0007669"/>
    <property type="project" value="InterPro"/>
</dbReference>
<name>A0A2U1B8A1_9BACT</name>
<dbReference type="GO" id="GO:0009341">
    <property type="term" value="C:beta-galactosidase complex"/>
    <property type="evidence" value="ECO:0007669"/>
    <property type="project" value="InterPro"/>
</dbReference>
<evidence type="ECO:0000256" key="3">
    <source>
        <dbReference type="SAM" id="SignalP"/>
    </source>
</evidence>
<dbReference type="InterPro" id="IPR029062">
    <property type="entry name" value="Class_I_gatase-like"/>
</dbReference>
<keyword evidence="3" id="KW-0732">Signal</keyword>
<dbReference type="Gene3D" id="3.40.50.880">
    <property type="match status" value="1"/>
</dbReference>
<evidence type="ECO:0000256" key="2">
    <source>
        <dbReference type="ARBA" id="ARBA00023295"/>
    </source>
</evidence>
<dbReference type="GO" id="GO:0005975">
    <property type="term" value="P:carbohydrate metabolic process"/>
    <property type="evidence" value="ECO:0007669"/>
    <property type="project" value="InterPro"/>
</dbReference>
<keyword evidence="2" id="KW-0326">Glycosidase</keyword>
<keyword evidence="1" id="KW-0378">Hydrolase</keyword>
<organism evidence="5 6">
    <name type="scientific">Victivallis vadensis</name>
    <dbReference type="NCBI Taxonomy" id="172901"/>
    <lineage>
        <taxon>Bacteria</taxon>
        <taxon>Pseudomonadati</taxon>
        <taxon>Lentisphaerota</taxon>
        <taxon>Lentisphaeria</taxon>
        <taxon>Victivallales</taxon>
        <taxon>Victivallaceae</taxon>
        <taxon>Victivallis</taxon>
    </lineage>
</organism>
<protein>
    <submittedName>
        <fullName evidence="5">Beta-galactosidase-like protein</fullName>
    </submittedName>
</protein>